<reference evidence="2" key="1">
    <citation type="submission" date="2014-03" db="EMBL/GenBank/DDBJ databases">
        <title>A sequence of cellulolytic fosmid clone of goat rumen metagenome.</title>
        <authorList>
            <person name="Lee K.-T."/>
            <person name="Kim J.-Y."/>
            <person name="Kim Y.-J."/>
            <person name="Ahn J.-H."/>
            <person name="Park M.-N."/>
            <person name="Kim J.-H."/>
            <person name="Kim T.-H."/>
        </authorList>
    </citation>
    <scope>NUCLEOTIDE SEQUENCE</scope>
</reference>
<protein>
    <submittedName>
        <fullName evidence="2">Putative patatin-like phospholipase</fullName>
    </submittedName>
</protein>
<dbReference type="InterPro" id="IPR043864">
    <property type="entry name" value="Omp85-like_dom"/>
</dbReference>
<sequence length="148" mass="16737">MSDVSADWRMSFTIGSRFTLQPMLYGRLLFGSIIPPVFGNTVGGEWFGHYIEQQMPFAGIGNLESVDRQFVAAQLQAQQRIGRSAYVLLRVAGAQQAREVKELLDYRTLIGVQGAFYYDTMFGPVGATLGYSNRTKKMYFYLNLGYEF</sequence>
<dbReference type="Pfam" id="PF19143">
    <property type="entry name" value="Omp85_2"/>
    <property type="match status" value="1"/>
</dbReference>
<name>A0A0B4N1I8_9BACT</name>
<dbReference type="AlphaFoldDB" id="A0A0B4N1I8"/>
<dbReference type="EMBL" id="KJ631404">
    <property type="protein sequence ID" value="AIF26256.1"/>
    <property type="molecule type" value="Genomic_DNA"/>
</dbReference>
<organism evidence="2">
    <name type="scientific">uncultured bacterium Lq_015_M09</name>
    <dbReference type="NCBI Taxonomy" id="1489289"/>
    <lineage>
        <taxon>Bacteria</taxon>
        <taxon>environmental samples</taxon>
    </lineage>
</organism>
<accession>A0A0B4N1I8</accession>
<evidence type="ECO:0000259" key="1">
    <source>
        <dbReference type="Pfam" id="PF19143"/>
    </source>
</evidence>
<evidence type="ECO:0000313" key="2">
    <source>
        <dbReference type="EMBL" id="AIF26256.1"/>
    </source>
</evidence>
<proteinExistence type="predicted"/>
<feature type="domain" description="OMP85-like membrane spanning beta-barrel" evidence="1">
    <location>
        <begin position="5"/>
        <end position="148"/>
    </location>
</feature>